<protein>
    <recommendedName>
        <fullName evidence="3">FAD-dependent oxidoreductase</fullName>
    </recommendedName>
</protein>
<dbReference type="EMBL" id="MYFO01000012">
    <property type="protein sequence ID" value="TFE87807.1"/>
    <property type="molecule type" value="Genomic_DNA"/>
</dbReference>
<comment type="caution">
    <text evidence="1">The sequence shown here is derived from an EMBL/GenBank/DDBJ whole genome shotgun (WGS) entry which is preliminary data.</text>
</comment>
<evidence type="ECO:0008006" key="3">
    <source>
        <dbReference type="Google" id="ProtNLM"/>
    </source>
</evidence>
<reference evidence="1 2" key="1">
    <citation type="submission" date="2017-03" db="EMBL/GenBank/DDBJ databases">
        <title>Isolation of Levoglucosan Utilizing Bacteria.</title>
        <authorList>
            <person name="Arya A.S."/>
        </authorList>
    </citation>
    <scope>NUCLEOTIDE SEQUENCE [LARGE SCALE GENOMIC DNA]</scope>
    <source>
        <strain evidence="1 2">MEC069</strain>
    </source>
</reference>
<dbReference type="AlphaFoldDB" id="A0A4Y8Q2V8"/>
<dbReference type="Pfam" id="PF13450">
    <property type="entry name" value="NAD_binding_8"/>
    <property type="match status" value="1"/>
</dbReference>
<evidence type="ECO:0000313" key="2">
    <source>
        <dbReference type="Proteomes" id="UP000298246"/>
    </source>
</evidence>
<proteinExistence type="predicted"/>
<dbReference type="InterPro" id="IPR045892">
    <property type="entry name" value="CrtISO-like"/>
</dbReference>
<dbReference type="Gene3D" id="3.50.50.60">
    <property type="entry name" value="FAD/NAD(P)-binding domain"/>
    <property type="match status" value="1"/>
</dbReference>
<dbReference type="PANTHER" id="PTHR46313:SF3">
    <property type="entry name" value="PROLYCOPENE ISOMERASE, CHLOROPLASTIC"/>
    <property type="match status" value="1"/>
</dbReference>
<organism evidence="1 2">
    <name type="scientific">Paenibacillus athensensis</name>
    <dbReference type="NCBI Taxonomy" id="1967502"/>
    <lineage>
        <taxon>Bacteria</taxon>
        <taxon>Bacillati</taxon>
        <taxon>Bacillota</taxon>
        <taxon>Bacilli</taxon>
        <taxon>Bacillales</taxon>
        <taxon>Paenibacillaceae</taxon>
        <taxon>Paenibacillus</taxon>
    </lineage>
</organism>
<dbReference type="GO" id="GO:0016116">
    <property type="term" value="P:carotenoid metabolic process"/>
    <property type="evidence" value="ECO:0007669"/>
    <property type="project" value="InterPro"/>
</dbReference>
<dbReference type="OrthoDB" id="9814556at2"/>
<sequence length="527" mass="56650">MDSQDAGKRGGDRMKTSVCVIGAGIGGLMAGAYLAQAGYAVTILEKAATVGGSAGWYVRRNRRFPTGATLAFGLEAGGLLRSRLEELGVELEAEELEHPMDIVLPDRKVAVLRNAAAWEEELAQRFPEQRAATLRFWRELEAISHAVLGVTGTGAALPVRRPADLGGLPGYLLRHPRTALQLARSARRTVLDLLRAHGLEHYEPLVRLLNLQLVDAVQTDVSRAALLPSSLALTVYRQGSFGLDGGLGGLCEALASRIAGWGGEIVTASPVQSAVYNAKQRKWSVEAARRSGFYDIVVNNTGLDLEGGLAAGANPRAGTKAEPGRALPVELQPQPHAGAWGAFRLDAVLDETGFEACLPRLALPFAYQIAPDCQHDRLFGDEHGPVYVTFQRTLDGKGRPVIGEVTMTATVHTDTWRWLACSDEAYAAQKQQAGEALWREIAKIADLRRHVRSADIGTPRTYLRYIGKAEVGGFPLTVERALLRPAGVRTSVPGLYHAGETVFPGPGTLSAALSGMYAARAIGRDYR</sequence>
<name>A0A4Y8Q2V8_9BACL</name>
<dbReference type="SUPFAM" id="SSF51905">
    <property type="entry name" value="FAD/NAD(P)-binding domain"/>
    <property type="match status" value="1"/>
</dbReference>
<accession>A0A4Y8Q2V8</accession>
<dbReference type="InterPro" id="IPR036188">
    <property type="entry name" value="FAD/NAD-bd_sf"/>
</dbReference>
<dbReference type="Proteomes" id="UP000298246">
    <property type="component" value="Unassembled WGS sequence"/>
</dbReference>
<dbReference type="PANTHER" id="PTHR46313">
    <property type="match status" value="1"/>
</dbReference>
<gene>
    <name evidence="1" type="ORF">B5M42_11415</name>
</gene>
<evidence type="ECO:0000313" key="1">
    <source>
        <dbReference type="EMBL" id="TFE87807.1"/>
    </source>
</evidence>
<keyword evidence="2" id="KW-1185">Reference proteome</keyword>